<name>A0A2G0CGT8_9BACT</name>
<dbReference type="Gene3D" id="3.40.50.150">
    <property type="entry name" value="Vaccinia Virus protein VP39"/>
    <property type="match status" value="1"/>
</dbReference>
<dbReference type="Proteomes" id="UP000226437">
    <property type="component" value="Unassembled WGS sequence"/>
</dbReference>
<evidence type="ECO:0008006" key="3">
    <source>
        <dbReference type="Google" id="ProtNLM"/>
    </source>
</evidence>
<evidence type="ECO:0000313" key="1">
    <source>
        <dbReference type="EMBL" id="PHK99193.1"/>
    </source>
</evidence>
<dbReference type="AlphaFoldDB" id="A0A2G0CGT8"/>
<reference evidence="1 2" key="1">
    <citation type="submission" date="2017-10" db="EMBL/GenBank/DDBJ databases">
        <title>The draft genome sequence of Lewinella marina KCTC 32374.</title>
        <authorList>
            <person name="Wang K."/>
        </authorList>
    </citation>
    <scope>NUCLEOTIDE SEQUENCE [LARGE SCALE GENOMIC DNA]</scope>
    <source>
        <strain evidence="1 2">MKG-38</strain>
    </source>
</reference>
<keyword evidence="2" id="KW-1185">Reference proteome</keyword>
<gene>
    <name evidence="1" type="ORF">CGL56_06970</name>
</gene>
<proteinExistence type="predicted"/>
<dbReference type="InterPro" id="IPR029063">
    <property type="entry name" value="SAM-dependent_MTases_sf"/>
</dbReference>
<organism evidence="1 2">
    <name type="scientific">Neolewinella marina</name>
    <dbReference type="NCBI Taxonomy" id="438751"/>
    <lineage>
        <taxon>Bacteria</taxon>
        <taxon>Pseudomonadati</taxon>
        <taxon>Bacteroidota</taxon>
        <taxon>Saprospiria</taxon>
        <taxon>Saprospirales</taxon>
        <taxon>Lewinellaceae</taxon>
        <taxon>Neolewinella</taxon>
    </lineage>
</organism>
<protein>
    <recommendedName>
        <fullName evidence="3">Phytanoyl-CoA dioxygenase</fullName>
    </recommendedName>
</protein>
<dbReference type="EMBL" id="PDLO01000002">
    <property type="protein sequence ID" value="PHK99193.1"/>
    <property type="molecule type" value="Genomic_DNA"/>
</dbReference>
<evidence type="ECO:0000313" key="2">
    <source>
        <dbReference type="Proteomes" id="UP000226437"/>
    </source>
</evidence>
<sequence length="329" mass="36287">MATLASLADILLDDATGPDLLHDTLDRYRDLLLSASGLDLGDEDSLHPYDTGHGMAIGATWAALCIDDELRTQRFVAGLHLAVSERLAQHPGPVHVLYAGTGPFATLALPLMTRFTPEQLQFTFLEINTVSYRAVRQLLRELDLEAYVQRVVQTDASTYAVEPTPAIDILLTETMQYSLIDEMQVSIALNLLAQLPPTALMVPERIELRLGLLEETPRQSLLEDLGELLVIDRASLKAYVRQADSTDFPTVRLSIPAEGGLLAIRTGITTYGPYNLADYESGLTNPDIIGRFPDEEGTPEYLDFTYQLDPTPFLRMRYPEATPAVSPAT</sequence>
<comment type="caution">
    <text evidence="1">The sequence shown here is derived from an EMBL/GenBank/DDBJ whole genome shotgun (WGS) entry which is preliminary data.</text>
</comment>
<accession>A0A2G0CGT8</accession>